<dbReference type="PANTHER" id="PTHR21705:SF9">
    <property type="entry name" value="FHF COMPLEX SUBUNIT HOOK-INTERACTING PROTEIN 2B"/>
    <property type="match status" value="1"/>
</dbReference>
<accession>A0A452QE71</accession>
<keyword evidence="2" id="KW-1185">Reference proteome</keyword>
<dbReference type="GeneTree" id="ENSGT00950000182936"/>
<reference evidence="2" key="1">
    <citation type="submission" date="2016-06" db="EMBL/GenBank/DDBJ databases">
        <title>De novo assembly and RNA-Seq shows season-dependent expression and editing in black bear kidneys.</title>
        <authorList>
            <person name="Korstanje R."/>
            <person name="Srivastava A."/>
            <person name="Sarsani V.K."/>
            <person name="Sheehan S.M."/>
            <person name="Seger R.L."/>
            <person name="Barter M.E."/>
            <person name="Lindqvist C."/>
            <person name="Brody L.C."/>
            <person name="Mullikin J.C."/>
        </authorList>
    </citation>
    <scope>NUCLEOTIDE SEQUENCE [LARGE SCALE GENOMIC DNA]</scope>
</reference>
<reference evidence="1" key="3">
    <citation type="submission" date="2025-09" db="UniProtKB">
        <authorList>
            <consortium name="Ensembl"/>
        </authorList>
    </citation>
    <scope>IDENTIFICATION</scope>
</reference>
<dbReference type="Pfam" id="PF10257">
    <property type="entry name" value="RAI16-like"/>
    <property type="match status" value="1"/>
</dbReference>
<evidence type="ECO:0000313" key="2">
    <source>
        <dbReference type="Proteomes" id="UP000291022"/>
    </source>
</evidence>
<proteinExistence type="predicted"/>
<reference evidence="1" key="2">
    <citation type="submission" date="2025-08" db="UniProtKB">
        <authorList>
            <consortium name="Ensembl"/>
        </authorList>
    </citation>
    <scope>IDENTIFICATION</scope>
</reference>
<sequence>MLSRLAGEARPSIDLLEAFVEHWKGITHYYIESTDENTPAKKTDIPWRLKQMLDILVYEERQQTAAGEAGPCLEYLLQHKILETLCTLGKAEVGRTAGSP</sequence>
<dbReference type="Ensembl" id="ENSUAMT00000003409.1">
    <property type="protein sequence ID" value="ENSUAMP00000002983.1"/>
    <property type="gene ID" value="ENSUAMG00000002741.1"/>
</dbReference>
<dbReference type="Proteomes" id="UP000291022">
    <property type="component" value="Unassembled WGS sequence"/>
</dbReference>
<evidence type="ECO:0000313" key="1">
    <source>
        <dbReference type="Ensembl" id="ENSUAMP00000002983.1"/>
    </source>
</evidence>
<name>A0A452QE71_URSAM</name>
<dbReference type="STRING" id="9643.ENSUAMP00000002983"/>
<dbReference type="OMA" id="HITHSNA"/>
<protein>
    <submittedName>
        <fullName evidence="1">Uncharacterized protein</fullName>
    </submittedName>
</protein>
<dbReference type="InterPro" id="IPR019384">
    <property type="entry name" value="FHIP"/>
</dbReference>
<dbReference type="PANTHER" id="PTHR21705">
    <property type="entry name" value="RAI16 PROTEIN-RELATED"/>
    <property type="match status" value="1"/>
</dbReference>
<dbReference type="AlphaFoldDB" id="A0A452QE71"/>
<organism evidence="1 2">
    <name type="scientific">Ursus americanus</name>
    <name type="common">American black bear</name>
    <name type="synonym">Euarctos americanus</name>
    <dbReference type="NCBI Taxonomy" id="9643"/>
    <lineage>
        <taxon>Eukaryota</taxon>
        <taxon>Metazoa</taxon>
        <taxon>Chordata</taxon>
        <taxon>Craniata</taxon>
        <taxon>Vertebrata</taxon>
        <taxon>Euteleostomi</taxon>
        <taxon>Mammalia</taxon>
        <taxon>Eutheria</taxon>
        <taxon>Laurasiatheria</taxon>
        <taxon>Carnivora</taxon>
        <taxon>Caniformia</taxon>
        <taxon>Ursidae</taxon>
        <taxon>Ursus</taxon>
    </lineage>
</organism>